<dbReference type="Proteomes" id="UP000622604">
    <property type="component" value="Unassembled WGS sequence"/>
</dbReference>
<dbReference type="GO" id="GO:0003824">
    <property type="term" value="F:catalytic activity"/>
    <property type="evidence" value="ECO:0007669"/>
    <property type="project" value="UniProtKB-ARBA"/>
</dbReference>
<dbReference type="InterPro" id="IPR014748">
    <property type="entry name" value="Enoyl-CoA_hydra_C"/>
</dbReference>
<dbReference type="EMBL" id="BMZC01000025">
    <property type="protein sequence ID" value="GGZ83699.1"/>
    <property type="molecule type" value="Genomic_DNA"/>
</dbReference>
<dbReference type="Gene3D" id="1.10.12.10">
    <property type="entry name" value="Lyase 2-enoyl-coa Hydratase, Chain A, domain 2"/>
    <property type="match status" value="1"/>
</dbReference>
<evidence type="ECO:0000313" key="2">
    <source>
        <dbReference type="EMBL" id="GGZ83699.1"/>
    </source>
</evidence>
<dbReference type="Pfam" id="PF00378">
    <property type="entry name" value="ECH_1"/>
    <property type="match status" value="1"/>
</dbReference>
<comment type="caution">
    <text evidence="2">The sequence shown here is derived from an EMBL/GenBank/DDBJ whole genome shotgun (WGS) entry which is preliminary data.</text>
</comment>
<dbReference type="InterPro" id="IPR051683">
    <property type="entry name" value="Enoyl-CoA_Hydratase/Isomerase"/>
</dbReference>
<evidence type="ECO:0000256" key="1">
    <source>
        <dbReference type="ARBA" id="ARBA00005254"/>
    </source>
</evidence>
<dbReference type="PANTHER" id="PTHR42964">
    <property type="entry name" value="ENOYL-COA HYDRATASE"/>
    <property type="match status" value="1"/>
</dbReference>
<accession>A0A8H9M3B9</accession>
<dbReference type="InterPro" id="IPR029045">
    <property type="entry name" value="ClpP/crotonase-like_dom_sf"/>
</dbReference>
<sequence length="264" mass="28870">MKLPHCQELITKVSKGVLYITLNRPHKKNAMNLALVNELISVVDCVKDKRSIRVIVIRGAENNFCSGGDISGMNFDGASETHDPMWLFNRTFGKMITLVNSAPQVVVTVLEGVVLGGGIGLACISDVAIADINTKFAMPETRLGIVPAQIAPFVVSRIGLMQTRRLTLLGESIYGEEAKALGFVHYVTQNQDELETQLKNVIVKIMLCAPEANALTKKLILQVGLVEHEQLLDEAASYFCNSLKNEGKEGTAAFLEKRSASWIN</sequence>
<proteinExistence type="inferred from homology"/>
<reference evidence="2" key="2">
    <citation type="submission" date="2020-09" db="EMBL/GenBank/DDBJ databases">
        <authorList>
            <person name="Sun Q."/>
            <person name="Kim S."/>
        </authorList>
    </citation>
    <scope>NUCLEOTIDE SEQUENCE</scope>
    <source>
        <strain evidence="2">KCTC 32337</strain>
    </source>
</reference>
<dbReference type="RefSeq" id="WP_191867387.1">
    <property type="nucleotide sequence ID" value="NZ_BMZC01000025.1"/>
</dbReference>
<organism evidence="2 3">
    <name type="scientific">Paraglaciecola chathamensis</name>
    <dbReference type="NCBI Taxonomy" id="368405"/>
    <lineage>
        <taxon>Bacteria</taxon>
        <taxon>Pseudomonadati</taxon>
        <taxon>Pseudomonadota</taxon>
        <taxon>Gammaproteobacteria</taxon>
        <taxon>Alteromonadales</taxon>
        <taxon>Alteromonadaceae</taxon>
        <taxon>Paraglaciecola</taxon>
    </lineage>
</organism>
<dbReference type="InterPro" id="IPR001753">
    <property type="entry name" value="Enoyl-CoA_hydra/iso"/>
</dbReference>
<dbReference type="PANTHER" id="PTHR42964:SF1">
    <property type="entry name" value="POLYKETIDE BIOSYNTHESIS ENOYL-COA HYDRATASE PKSH-RELATED"/>
    <property type="match status" value="1"/>
</dbReference>
<name>A0A8H9M3B9_9ALTE</name>
<dbReference type="AlphaFoldDB" id="A0A8H9M3B9"/>
<comment type="similarity">
    <text evidence="1">Belongs to the enoyl-CoA hydratase/isomerase family.</text>
</comment>
<evidence type="ECO:0000313" key="3">
    <source>
        <dbReference type="Proteomes" id="UP000622604"/>
    </source>
</evidence>
<dbReference type="Gene3D" id="3.90.226.10">
    <property type="entry name" value="2-enoyl-CoA Hydratase, Chain A, domain 1"/>
    <property type="match status" value="1"/>
</dbReference>
<dbReference type="SUPFAM" id="SSF52096">
    <property type="entry name" value="ClpP/crotonase"/>
    <property type="match status" value="1"/>
</dbReference>
<protein>
    <submittedName>
        <fullName evidence="2">Isohexenylglutaconyl-CoA hydratase</fullName>
    </submittedName>
</protein>
<dbReference type="CDD" id="cd06558">
    <property type="entry name" value="crotonase-like"/>
    <property type="match status" value="1"/>
</dbReference>
<gene>
    <name evidence="2" type="primary">atuE</name>
    <name evidence="2" type="ORF">GCM10011274_46510</name>
</gene>
<reference evidence="2" key="1">
    <citation type="journal article" date="2014" name="Int. J. Syst. Evol. Microbiol.">
        <title>Complete genome sequence of Corynebacterium casei LMG S-19264T (=DSM 44701T), isolated from a smear-ripened cheese.</title>
        <authorList>
            <consortium name="US DOE Joint Genome Institute (JGI-PGF)"/>
            <person name="Walter F."/>
            <person name="Albersmeier A."/>
            <person name="Kalinowski J."/>
            <person name="Ruckert C."/>
        </authorList>
    </citation>
    <scope>NUCLEOTIDE SEQUENCE</scope>
    <source>
        <strain evidence="2">KCTC 32337</strain>
    </source>
</reference>
<dbReference type="GO" id="GO:0008300">
    <property type="term" value="P:isoprenoid catabolic process"/>
    <property type="evidence" value="ECO:0007669"/>
    <property type="project" value="TreeGrafter"/>
</dbReference>